<dbReference type="OrthoDB" id="2122304at2759"/>
<dbReference type="GO" id="GO:0016020">
    <property type="term" value="C:membrane"/>
    <property type="evidence" value="ECO:0007669"/>
    <property type="project" value="UniProtKB-SubCell"/>
</dbReference>
<evidence type="ECO:0000313" key="5">
    <source>
        <dbReference type="EMBL" id="TFK32355.1"/>
    </source>
</evidence>
<keyword evidence="6" id="KW-1185">Reference proteome</keyword>
<sequence length="152" mass="17097">MPSWSSTLSLYSIPVVWFTSFYPQTMKFLIIKNTAGFNNVQPRSNVSKFVENKNISPKLAARVERMEGAHLNGNEALPLWFAAVLAGNYAGLSNEILNSVSLSYIVTRLAYNYVYINQETPGKSWLRTSLFFFSLSMPMTLLIKAANKMVAQ</sequence>
<dbReference type="PANTHER" id="PTHR35371">
    <property type="entry name" value="INNER MEMBRANE PROTEIN"/>
    <property type="match status" value="1"/>
</dbReference>
<evidence type="ECO:0000256" key="4">
    <source>
        <dbReference type="ARBA" id="ARBA00023136"/>
    </source>
</evidence>
<reference evidence="5 6" key="1">
    <citation type="journal article" date="2019" name="Nat. Ecol. Evol.">
        <title>Megaphylogeny resolves global patterns of mushroom evolution.</title>
        <authorList>
            <person name="Varga T."/>
            <person name="Krizsan K."/>
            <person name="Foldi C."/>
            <person name="Dima B."/>
            <person name="Sanchez-Garcia M."/>
            <person name="Sanchez-Ramirez S."/>
            <person name="Szollosi G.J."/>
            <person name="Szarkandi J.G."/>
            <person name="Papp V."/>
            <person name="Albert L."/>
            <person name="Andreopoulos W."/>
            <person name="Angelini C."/>
            <person name="Antonin V."/>
            <person name="Barry K.W."/>
            <person name="Bougher N.L."/>
            <person name="Buchanan P."/>
            <person name="Buyck B."/>
            <person name="Bense V."/>
            <person name="Catcheside P."/>
            <person name="Chovatia M."/>
            <person name="Cooper J."/>
            <person name="Damon W."/>
            <person name="Desjardin D."/>
            <person name="Finy P."/>
            <person name="Geml J."/>
            <person name="Haridas S."/>
            <person name="Hughes K."/>
            <person name="Justo A."/>
            <person name="Karasinski D."/>
            <person name="Kautmanova I."/>
            <person name="Kiss B."/>
            <person name="Kocsube S."/>
            <person name="Kotiranta H."/>
            <person name="LaButti K.M."/>
            <person name="Lechner B.E."/>
            <person name="Liimatainen K."/>
            <person name="Lipzen A."/>
            <person name="Lukacs Z."/>
            <person name="Mihaltcheva S."/>
            <person name="Morgado L.N."/>
            <person name="Niskanen T."/>
            <person name="Noordeloos M.E."/>
            <person name="Ohm R.A."/>
            <person name="Ortiz-Santana B."/>
            <person name="Ovrebo C."/>
            <person name="Racz N."/>
            <person name="Riley R."/>
            <person name="Savchenko A."/>
            <person name="Shiryaev A."/>
            <person name="Soop K."/>
            <person name="Spirin V."/>
            <person name="Szebenyi C."/>
            <person name="Tomsovsky M."/>
            <person name="Tulloss R.E."/>
            <person name="Uehling J."/>
            <person name="Grigoriev I.V."/>
            <person name="Vagvolgyi C."/>
            <person name="Papp T."/>
            <person name="Martin F.M."/>
            <person name="Miettinen O."/>
            <person name="Hibbett D.S."/>
            <person name="Nagy L.G."/>
        </authorList>
    </citation>
    <scope>NUCLEOTIDE SEQUENCE [LARGE SCALE GENOMIC DNA]</scope>
    <source>
        <strain evidence="5 6">CBS 166.37</strain>
    </source>
</reference>
<name>A0A5C3LI89_9AGAR</name>
<dbReference type="EMBL" id="ML213678">
    <property type="protein sequence ID" value="TFK32355.1"/>
    <property type="molecule type" value="Genomic_DNA"/>
</dbReference>
<dbReference type="Proteomes" id="UP000308652">
    <property type="component" value="Unassembled WGS sequence"/>
</dbReference>
<evidence type="ECO:0000256" key="2">
    <source>
        <dbReference type="ARBA" id="ARBA00022692"/>
    </source>
</evidence>
<evidence type="ECO:0000256" key="1">
    <source>
        <dbReference type="ARBA" id="ARBA00004370"/>
    </source>
</evidence>
<dbReference type="PANTHER" id="PTHR35371:SF1">
    <property type="entry name" value="BLR7753 PROTEIN"/>
    <property type="match status" value="1"/>
</dbReference>
<keyword evidence="2" id="KW-0812">Transmembrane</keyword>
<evidence type="ECO:0008006" key="7">
    <source>
        <dbReference type="Google" id="ProtNLM"/>
    </source>
</evidence>
<dbReference type="SUPFAM" id="SSF161084">
    <property type="entry name" value="MAPEG domain-like"/>
    <property type="match status" value="1"/>
</dbReference>
<dbReference type="InterPro" id="IPR023352">
    <property type="entry name" value="MAPEG-like_dom_sf"/>
</dbReference>
<protein>
    <recommendedName>
        <fullName evidence="7">Membrane-associated, eicosanoid/glutathione metabolism protein</fullName>
    </recommendedName>
</protein>
<gene>
    <name evidence="5" type="ORF">BDQ12DRAFT_692667</name>
</gene>
<dbReference type="AlphaFoldDB" id="A0A5C3LI89"/>
<keyword evidence="4" id="KW-0472">Membrane</keyword>
<evidence type="ECO:0000313" key="6">
    <source>
        <dbReference type="Proteomes" id="UP000308652"/>
    </source>
</evidence>
<dbReference type="InterPro" id="IPR001129">
    <property type="entry name" value="Membr-assoc_MAPEG"/>
</dbReference>
<organism evidence="5 6">
    <name type="scientific">Crucibulum laeve</name>
    <dbReference type="NCBI Taxonomy" id="68775"/>
    <lineage>
        <taxon>Eukaryota</taxon>
        <taxon>Fungi</taxon>
        <taxon>Dikarya</taxon>
        <taxon>Basidiomycota</taxon>
        <taxon>Agaricomycotina</taxon>
        <taxon>Agaricomycetes</taxon>
        <taxon>Agaricomycetidae</taxon>
        <taxon>Agaricales</taxon>
        <taxon>Agaricineae</taxon>
        <taxon>Nidulariaceae</taxon>
        <taxon>Crucibulum</taxon>
    </lineage>
</organism>
<accession>A0A5C3LI89</accession>
<dbReference type="Gene3D" id="1.20.120.550">
    <property type="entry name" value="Membrane associated eicosanoid/glutathione metabolism-like domain"/>
    <property type="match status" value="1"/>
</dbReference>
<comment type="subcellular location">
    <subcellularLocation>
        <location evidence="1">Membrane</location>
    </subcellularLocation>
</comment>
<dbReference type="Pfam" id="PF01124">
    <property type="entry name" value="MAPEG"/>
    <property type="match status" value="1"/>
</dbReference>
<keyword evidence="3" id="KW-1133">Transmembrane helix</keyword>
<proteinExistence type="predicted"/>
<evidence type="ECO:0000256" key="3">
    <source>
        <dbReference type="ARBA" id="ARBA00022989"/>
    </source>
</evidence>